<keyword evidence="2" id="KW-0285">Flavoprotein</keyword>
<dbReference type="PANTHER" id="PTHR43735">
    <property type="entry name" value="APOPTOSIS-INDUCING FACTOR 1"/>
    <property type="match status" value="1"/>
</dbReference>
<evidence type="ECO:0000256" key="2">
    <source>
        <dbReference type="ARBA" id="ARBA00022630"/>
    </source>
</evidence>
<dbReference type="SUPFAM" id="SSF51905">
    <property type="entry name" value="FAD/NAD(P)-binding domain"/>
    <property type="match status" value="1"/>
</dbReference>
<dbReference type="EMBL" id="LFIW01001728">
    <property type="protein sequence ID" value="KZL81192.1"/>
    <property type="molecule type" value="Genomic_DNA"/>
</dbReference>
<evidence type="ECO:0000313" key="7">
    <source>
        <dbReference type="Proteomes" id="UP000076584"/>
    </source>
</evidence>
<reference evidence="6 7" key="1">
    <citation type="submission" date="2015-06" db="EMBL/GenBank/DDBJ databases">
        <title>Survival trade-offs in plant roots during colonization by closely related pathogenic and mutualistic fungi.</title>
        <authorList>
            <person name="Hacquard S."/>
            <person name="Kracher B."/>
            <person name="Hiruma K."/>
            <person name="Weinman A."/>
            <person name="Muench P."/>
            <person name="Garrido Oter R."/>
            <person name="Ver Loren van Themaat E."/>
            <person name="Dallerey J.-F."/>
            <person name="Damm U."/>
            <person name="Henrissat B."/>
            <person name="Lespinet O."/>
            <person name="Thon M."/>
            <person name="Kemen E."/>
            <person name="McHardy A.C."/>
            <person name="Schulze-Lefert P."/>
            <person name="O'Connell R.J."/>
        </authorList>
    </citation>
    <scope>NUCLEOTIDE SEQUENCE [LARGE SCALE GENOMIC DNA]</scope>
    <source>
        <strain evidence="6 7">MAFF 238704</strain>
    </source>
</reference>
<dbReference type="STRING" id="1573173.A0A167BDJ2"/>
<dbReference type="GO" id="GO:0005737">
    <property type="term" value="C:cytoplasm"/>
    <property type="evidence" value="ECO:0007669"/>
    <property type="project" value="TreeGrafter"/>
</dbReference>
<comment type="similarity">
    <text evidence="1">Belongs to the FAD-dependent oxidoreductase family.</text>
</comment>
<name>A0A167BDJ2_COLIC</name>
<evidence type="ECO:0000256" key="1">
    <source>
        <dbReference type="ARBA" id="ARBA00006442"/>
    </source>
</evidence>
<keyword evidence="3" id="KW-0274">FAD</keyword>
<protein>
    <submittedName>
        <fullName evidence="6">Amid-like mitochondrial protein</fullName>
    </submittedName>
</protein>
<keyword evidence="7" id="KW-1185">Reference proteome</keyword>
<dbReference type="Proteomes" id="UP000076584">
    <property type="component" value="Unassembled WGS sequence"/>
</dbReference>
<organism evidence="6 7">
    <name type="scientific">Colletotrichum incanum</name>
    <name type="common">Soybean anthracnose fungus</name>
    <dbReference type="NCBI Taxonomy" id="1573173"/>
    <lineage>
        <taxon>Eukaryota</taxon>
        <taxon>Fungi</taxon>
        <taxon>Dikarya</taxon>
        <taxon>Ascomycota</taxon>
        <taxon>Pezizomycotina</taxon>
        <taxon>Sordariomycetes</taxon>
        <taxon>Hypocreomycetidae</taxon>
        <taxon>Glomerellales</taxon>
        <taxon>Glomerellaceae</taxon>
        <taxon>Colletotrichum</taxon>
        <taxon>Colletotrichum spaethianum species complex</taxon>
    </lineage>
</organism>
<evidence type="ECO:0000256" key="4">
    <source>
        <dbReference type="ARBA" id="ARBA00023002"/>
    </source>
</evidence>
<keyword evidence="4" id="KW-0560">Oxidoreductase</keyword>
<feature type="domain" description="FAD/NAD(P)-binding" evidence="5">
    <location>
        <begin position="13"/>
        <end position="321"/>
    </location>
</feature>
<comment type="caution">
    <text evidence="6">The sequence shown here is derived from an EMBL/GenBank/DDBJ whole genome shotgun (WGS) entry which is preliminary data.</text>
</comment>
<proteinExistence type="inferred from homology"/>
<dbReference type="InterPro" id="IPR023753">
    <property type="entry name" value="FAD/NAD-binding_dom"/>
</dbReference>
<gene>
    <name evidence="6" type="ORF">CI238_08695</name>
</gene>
<dbReference type="GO" id="GO:0050660">
    <property type="term" value="F:flavin adenine dinucleotide binding"/>
    <property type="evidence" value="ECO:0007669"/>
    <property type="project" value="TreeGrafter"/>
</dbReference>
<sequence>MMAEPTNSCFKKNIVVLGGSYGGVSVAHYLLKRVLSRLPSQDKYQVVLVSPSVQVMCRPACPRALISDDMFPQDKLFVGILFAFKSYANNTFRFLRGTATSMAHVNRIITVNLMNNEGTNTLAYHAPIIATGASTPSPLLGLNCDSEYLRRSWAEFRKALPKTKSIVIAGGGPAGVETAGEFGEYLNGRAGWSRSILENPKTAITLVTAASEILPALRPAIARKAENYLAKVGVSVLKGVRVENVHPAVAGVEEVAAKATITLDNGKTLEADLYIPATGTISNTNFIDSSLLLSDGRTNTNPSTLRVDKAGPRVYAIGDASSFARPAIHNTLSAIPALCSNIKRDLHLASENSELAES</sequence>
<dbReference type="Pfam" id="PF07992">
    <property type="entry name" value="Pyr_redox_2"/>
    <property type="match status" value="1"/>
</dbReference>
<dbReference type="Gene3D" id="3.50.50.100">
    <property type="match status" value="1"/>
</dbReference>
<dbReference type="InterPro" id="IPR036188">
    <property type="entry name" value="FAD/NAD-bd_sf"/>
</dbReference>
<dbReference type="PRINTS" id="PR00368">
    <property type="entry name" value="FADPNR"/>
</dbReference>
<evidence type="ECO:0000256" key="3">
    <source>
        <dbReference type="ARBA" id="ARBA00022827"/>
    </source>
</evidence>
<dbReference type="AlphaFoldDB" id="A0A167BDJ2"/>
<accession>A0A167BDJ2</accession>
<evidence type="ECO:0000259" key="5">
    <source>
        <dbReference type="Pfam" id="PF07992"/>
    </source>
</evidence>
<dbReference type="PANTHER" id="PTHR43735:SF3">
    <property type="entry name" value="FERROPTOSIS SUPPRESSOR PROTEIN 1"/>
    <property type="match status" value="1"/>
</dbReference>
<dbReference type="PRINTS" id="PR00469">
    <property type="entry name" value="PNDRDTASEII"/>
</dbReference>
<dbReference type="GO" id="GO:0004174">
    <property type="term" value="F:electron-transferring-flavoprotein dehydrogenase activity"/>
    <property type="evidence" value="ECO:0007669"/>
    <property type="project" value="TreeGrafter"/>
</dbReference>
<evidence type="ECO:0000313" key="6">
    <source>
        <dbReference type="EMBL" id="KZL81192.1"/>
    </source>
</evidence>